<reference evidence="2" key="3">
    <citation type="journal article" date="2017" name="Nature">
        <title>Genome sequence of the progenitor of the wheat D genome Aegilops tauschii.</title>
        <authorList>
            <person name="Luo M.C."/>
            <person name="Gu Y.Q."/>
            <person name="Puiu D."/>
            <person name="Wang H."/>
            <person name="Twardziok S.O."/>
            <person name="Deal K.R."/>
            <person name="Huo N."/>
            <person name="Zhu T."/>
            <person name="Wang L."/>
            <person name="Wang Y."/>
            <person name="McGuire P.E."/>
            <person name="Liu S."/>
            <person name="Long H."/>
            <person name="Ramasamy R.K."/>
            <person name="Rodriguez J.C."/>
            <person name="Van S.L."/>
            <person name="Yuan L."/>
            <person name="Wang Z."/>
            <person name="Xia Z."/>
            <person name="Xiao L."/>
            <person name="Anderson O.D."/>
            <person name="Ouyang S."/>
            <person name="Liang Y."/>
            <person name="Zimin A.V."/>
            <person name="Pertea G."/>
            <person name="Qi P."/>
            <person name="Bennetzen J.L."/>
            <person name="Dai X."/>
            <person name="Dawson M.W."/>
            <person name="Muller H.G."/>
            <person name="Kugler K."/>
            <person name="Rivarola-Duarte L."/>
            <person name="Spannagl M."/>
            <person name="Mayer K.F.X."/>
            <person name="Lu F.H."/>
            <person name="Bevan M.W."/>
            <person name="Leroy P."/>
            <person name="Li P."/>
            <person name="You F.M."/>
            <person name="Sun Q."/>
            <person name="Liu Z."/>
            <person name="Lyons E."/>
            <person name="Wicker T."/>
            <person name="Salzberg S.L."/>
            <person name="Devos K.M."/>
            <person name="Dvorak J."/>
        </authorList>
    </citation>
    <scope>NUCLEOTIDE SEQUENCE [LARGE SCALE GENOMIC DNA]</scope>
    <source>
        <strain evidence="2">cv. AL8/78</strain>
    </source>
</reference>
<proteinExistence type="predicted"/>
<evidence type="ECO:0000313" key="3">
    <source>
        <dbReference type="Proteomes" id="UP000015105"/>
    </source>
</evidence>
<accession>A0A453NAE9</accession>
<evidence type="ECO:0000313" key="2">
    <source>
        <dbReference type="EnsemblPlants" id="AET6Gv20292700.13"/>
    </source>
</evidence>
<feature type="compositionally biased region" description="Polar residues" evidence="1">
    <location>
        <begin position="10"/>
        <end position="21"/>
    </location>
</feature>
<organism evidence="2 3">
    <name type="scientific">Aegilops tauschii subsp. strangulata</name>
    <name type="common">Goatgrass</name>
    <dbReference type="NCBI Taxonomy" id="200361"/>
    <lineage>
        <taxon>Eukaryota</taxon>
        <taxon>Viridiplantae</taxon>
        <taxon>Streptophyta</taxon>
        <taxon>Embryophyta</taxon>
        <taxon>Tracheophyta</taxon>
        <taxon>Spermatophyta</taxon>
        <taxon>Magnoliopsida</taxon>
        <taxon>Liliopsida</taxon>
        <taxon>Poales</taxon>
        <taxon>Poaceae</taxon>
        <taxon>BOP clade</taxon>
        <taxon>Pooideae</taxon>
        <taxon>Triticodae</taxon>
        <taxon>Triticeae</taxon>
        <taxon>Triticinae</taxon>
        <taxon>Aegilops</taxon>
    </lineage>
</organism>
<feature type="region of interest" description="Disordered" evidence="1">
    <location>
        <begin position="1"/>
        <end position="21"/>
    </location>
</feature>
<reference evidence="2" key="4">
    <citation type="submission" date="2019-03" db="UniProtKB">
        <authorList>
            <consortium name="EnsemblPlants"/>
        </authorList>
    </citation>
    <scope>IDENTIFICATION</scope>
</reference>
<reference evidence="2" key="5">
    <citation type="journal article" date="2021" name="G3 (Bethesda)">
        <title>Aegilops tauschii genome assembly Aet v5.0 features greater sequence contiguity and improved annotation.</title>
        <authorList>
            <person name="Wang L."/>
            <person name="Zhu T."/>
            <person name="Rodriguez J.C."/>
            <person name="Deal K.R."/>
            <person name="Dubcovsky J."/>
            <person name="McGuire P.E."/>
            <person name="Lux T."/>
            <person name="Spannagl M."/>
            <person name="Mayer K.F.X."/>
            <person name="Baldrich P."/>
            <person name="Meyers B.C."/>
            <person name="Huo N."/>
            <person name="Gu Y.Q."/>
            <person name="Zhou H."/>
            <person name="Devos K.M."/>
            <person name="Bennetzen J.L."/>
            <person name="Unver T."/>
            <person name="Budak H."/>
            <person name="Gulick P.J."/>
            <person name="Galiba G."/>
            <person name="Kalapos B."/>
            <person name="Nelson D.R."/>
            <person name="Li P."/>
            <person name="You F.M."/>
            <person name="Luo M.C."/>
            <person name="Dvorak J."/>
        </authorList>
    </citation>
    <scope>NUCLEOTIDE SEQUENCE [LARGE SCALE GENOMIC DNA]</scope>
    <source>
        <strain evidence="2">cv. AL8/78</strain>
    </source>
</reference>
<keyword evidence="3" id="KW-1185">Reference proteome</keyword>
<name>A0A453NAE9_AEGTS</name>
<dbReference type="Proteomes" id="UP000015105">
    <property type="component" value="Chromosome 6D"/>
</dbReference>
<reference evidence="3" key="1">
    <citation type="journal article" date="2014" name="Science">
        <title>Ancient hybridizations among the ancestral genomes of bread wheat.</title>
        <authorList>
            <consortium name="International Wheat Genome Sequencing Consortium,"/>
            <person name="Marcussen T."/>
            <person name="Sandve S.R."/>
            <person name="Heier L."/>
            <person name="Spannagl M."/>
            <person name="Pfeifer M."/>
            <person name="Jakobsen K.S."/>
            <person name="Wulff B.B."/>
            <person name="Steuernagel B."/>
            <person name="Mayer K.F."/>
            <person name="Olsen O.A."/>
        </authorList>
    </citation>
    <scope>NUCLEOTIDE SEQUENCE [LARGE SCALE GENOMIC DNA]</scope>
    <source>
        <strain evidence="3">cv. AL8/78</strain>
    </source>
</reference>
<evidence type="ECO:0000256" key="1">
    <source>
        <dbReference type="SAM" id="MobiDB-lite"/>
    </source>
</evidence>
<dbReference type="Gramene" id="AET6Gv20292700.13">
    <property type="protein sequence ID" value="AET6Gv20292700.13"/>
    <property type="gene ID" value="AET6Gv20292700"/>
</dbReference>
<reference evidence="3" key="2">
    <citation type="journal article" date="2017" name="Nat. Plants">
        <title>The Aegilops tauschii genome reveals multiple impacts of transposons.</title>
        <authorList>
            <person name="Zhao G."/>
            <person name="Zou C."/>
            <person name="Li K."/>
            <person name="Wang K."/>
            <person name="Li T."/>
            <person name="Gao L."/>
            <person name="Zhang X."/>
            <person name="Wang H."/>
            <person name="Yang Z."/>
            <person name="Liu X."/>
            <person name="Jiang W."/>
            <person name="Mao L."/>
            <person name="Kong X."/>
            <person name="Jiao Y."/>
            <person name="Jia J."/>
        </authorList>
    </citation>
    <scope>NUCLEOTIDE SEQUENCE [LARGE SCALE GENOMIC DNA]</scope>
    <source>
        <strain evidence="3">cv. AL8/78</strain>
    </source>
</reference>
<dbReference type="EnsemblPlants" id="AET6Gv20292700.13">
    <property type="protein sequence ID" value="AET6Gv20292700.13"/>
    <property type="gene ID" value="AET6Gv20292700"/>
</dbReference>
<protein>
    <submittedName>
        <fullName evidence="2">Uncharacterized protein</fullName>
    </submittedName>
</protein>
<dbReference type="AlphaFoldDB" id="A0A453NAE9"/>
<sequence length="45" mass="5034">MKIDGHGRRQGTSDTAQTPHSSPAACIVLGFKFFSWKFSCSYRII</sequence>